<evidence type="ECO:0000256" key="3">
    <source>
        <dbReference type="ARBA" id="ARBA00022475"/>
    </source>
</evidence>
<evidence type="ECO:0000256" key="1">
    <source>
        <dbReference type="ARBA" id="ARBA00004651"/>
    </source>
</evidence>
<evidence type="ECO:0000313" key="15">
    <source>
        <dbReference type="EMBL" id="CBH97220.1"/>
    </source>
</evidence>
<dbReference type="GO" id="GO:0020037">
    <property type="term" value="F:heme binding"/>
    <property type="evidence" value="ECO:0007669"/>
    <property type="project" value="TreeGrafter"/>
</dbReference>
<name>E6PQL5_9ZZZZ</name>
<dbReference type="EMBL" id="CABM01000042">
    <property type="protein sequence ID" value="CBH97220.1"/>
    <property type="molecule type" value="Genomic_DNA"/>
</dbReference>
<comment type="subcellular location">
    <subcellularLocation>
        <location evidence="1">Cell membrane</location>
        <topology evidence="1">Multi-pass membrane protein</topology>
    </subcellularLocation>
</comment>
<dbReference type="Pfam" id="PF02665">
    <property type="entry name" value="Nitrate_red_gam"/>
    <property type="match status" value="1"/>
</dbReference>
<dbReference type="GO" id="GO:0019645">
    <property type="term" value="P:anaerobic electron transport chain"/>
    <property type="evidence" value="ECO:0007669"/>
    <property type="project" value="TreeGrafter"/>
</dbReference>
<proteinExistence type="predicted"/>
<evidence type="ECO:0000259" key="14">
    <source>
        <dbReference type="Pfam" id="PF02665"/>
    </source>
</evidence>
<dbReference type="GO" id="GO:0009325">
    <property type="term" value="C:nitrate reductase complex"/>
    <property type="evidence" value="ECO:0007669"/>
    <property type="project" value="InterPro"/>
</dbReference>
<dbReference type="GO" id="GO:0009055">
    <property type="term" value="F:electron transfer activity"/>
    <property type="evidence" value="ECO:0007669"/>
    <property type="project" value="TreeGrafter"/>
</dbReference>
<dbReference type="GO" id="GO:0046872">
    <property type="term" value="F:metal ion binding"/>
    <property type="evidence" value="ECO:0007669"/>
    <property type="project" value="UniProtKB-KW"/>
</dbReference>
<comment type="caution">
    <text evidence="15">The sequence shown here is derived from an EMBL/GenBank/DDBJ whole genome shotgun (WGS) entry which is preliminary data.</text>
</comment>
<keyword evidence="8 13" id="KW-1133">Transmembrane helix</keyword>
<feature type="transmembrane region" description="Helical" evidence="13">
    <location>
        <begin position="150"/>
        <end position="169"/>
    </location>
</feature>
<feature type="transmembrane region" description="Helical" evidence="13">
    <location>
        <begin position="209"/>
        <end position="230"/>
    </location>
</feature>
<dbReference type="PANTHER" id="PTHR30598:SF3">
    <property type="entry name" value="RESPIRATORY NITRATE REDUCTASE 1 GAMMA CHAIN"/>
    <property type="match status" value="1"/>
</dbReference>
<dbReference type="GO" id="GO:0008940">
    <property type="term" value="F:nitrate reductase activity"/>
    <property type="evidence" value="ECO:0007669"/>
    <property type="project" value="InterPro"/>
</dbReference>
<keyword evidence="10" id="KW-0408">Iron</keyword>
<dbReference type="GO" id="GO:0042128">
    <property type="term" value="P:nitrate assimilation"/>
    <property type="evidence" value="ECO:0007669"/>
    <property type="project" value="UniProtKB-KW"/>
</dbReference>
<evidence type="ECO:0000256" key="4">
    <source>
        <dbReference type="ARBA" id="ARBA00022617"/>
    </source>
</evidence>
<evidence type="ECO:0000256" key="9">
    <source>
        <dbReference type="ARBA" id="ARBA00023002"/>
    </source>
</evidence>
<reference evidence="15" key="1">
    <citation type="submission" date="2009-10" db="EMBL/GenBank/DDBJ databases">
        <title>Diversity of trophic interactions inside an arsenic-rich microbial ecosystem.</title>
        <authorList>
            <person name="Bertin P.N."/>
            <person name="Heinrich-Salmeron A."/>
            <person name="Pelletier E."/>
            <person name="Goulhen-Chollet F."/>
            <person name="Arsene-Ploetze F."/>
            <person name="Gallien S."/>
            <person name="Calteau A."/>
            <person name="Vallenet D."/>
            <person name="Casiot C."/>
            <person name="Chane-Woon-Ming B."/>
            <person name="Giloteaux L."/>
            <person name="Barakat M."/>
            <person name="Bonnefoy V."/>
            <person name="Bruneel O."/>
            <person name="Chandler M."/>
            <person name="Cleiss J."/>
            <person name="Duran R."/>
            <person name="Elbaz-Poulichet F."/>
            <person name="Fonknechten N."/>
            <person name="Lauga B."/>
            <person name="Mornico D."/>
            <person name="Ortet P."/>
            <person name="Schaeffer C."/>
            <person name="Siguier P."/>
            <person name="Alexander Thil Smith A."/>
            <person name="Van Dorsselaer A."/>
            <person name="Weissenbach J."/>
            <person name="Medigue C."/>
            <person name="Le Paslier D."/>
        </authorList>
    </citation>
    <scope>NUCLEOTIDE SEQUENCE</scope>
</reference>
<dbReference type="NCBIfam" id="TIGR00351">
    <property type="entry name" value="narI"/>
    <property type="match status" value="1"/>
</dbReference>
<evidence type="ECO:0000256" key="7">
    <source>
        <dbReference type="ARBA" id="ARBA00022982"/>
    </source>
</evidence>
<dbReference type="Gene3D" id="1.20.950.20">
    <property type="entry name" value="Transmembrane di-heme cytochromes, Chain C"/>
    <property type="match status" value="1"/>
</dbReference>
<keyword evidence="2" id="KW-0813">Transport</keyword>
<dbReference type="InterPro" id="IPR003816">
    <property type="entry name" value="Nitrate_red_gam"/>
</dbReference>
<keyword evidence="7" id="KW-0249">Electron transport</keyword>
<organism evidence="15">
    <name type="scientific">mine drainage metagenome</name>
    <dbReference type="NCBI Taxonomy" id="410659"/>
    <lineage>
        <taxon>unclassified sequences</taxon>
        <taxon>metagenomes</taxon>
        <taxon>ecological metagenomes</taxon>
    </lineage>
</organism>
<dbReference type="PANTHER" id="PTHR30598">
    <property type="entry name" value="NITRATE REDUCTASE PRIVATE CHAPERONE, REDOX ENZYME MATURATION PROTEIN REMP FAMILY"/>
    <property type="match status" value="1"/>
</dbReference>
<feature type="transmembrane region" description="Helical" evidence="13">
    <location>
        <begin position="31"/>
        <end position="52"/>
    </location>
</feature>
<feature type="transmembrane region" description="Helical" evidence="13">
    <location>
        <begin position="72"/>
        <end position="96"/>
    </location>
</feature>
<feature type="transmembrane region" description="Helical" evidence="13">
    <location>
        <begin position="108"/>
        <end position="129"/>
    </location>
</feature>
<dbReference type="GO" id="GO:0005886">
    <property type="term" value="C:plasma membrane"/>
    <property type="evidence" value="ECO:0007669"/>
    <property type="project" value="UniProtKB-SubCell"/>
</dbReference>
<dbReference type="InterPro" id="IPR036197">
    <property type="entry name" value="NarG-like_sf"/>
</dbReference>
<dbReference type="AlphaFoldDB" id="E6PQL5"/>
<evidence type="ECO:0000256" key="12">
    <source>
        <dbReference type="ARBA" id="ARBA00023136"/>
    </source>
</evidence>
<evidence type="ECO:0000256" key="13">
    <source>
        <dbReference type="SAM" id="Phobius"/>
    </source>
</evidence>
<keyword evidence="5 13" id="KW-0812">Transmembrane</keyword>
<sequence>MILKMANSRCAQLRALQLKWLKEIKMSFRQALFTILPYVALTTLLVGSIYRYRMLGFKVTSLSSQFLESRKLFWGTQPFHWGILIVFLGHLAAFAIPQTVLAWNGQPWRLLALEWTMFAFALSAMFGLAALIVRRLSDARLRKVTSRMDVILYILLTFQFMTGLMIAYFDRWGTSWFSSSVTPYLRSIFIMNPKVDAILVLPDVVQLHILSAFVIFGLIPFTRLIHFTVFPLNYTWRPYQQVIWNWVGKNRRNTRDLRVGVKPKNN</sequence>
<keyword evidence="12 13" id="KW-0472">Membrane</keyword>
<feature type="domain" description="NarG-like" evidence="14">
    <location>
        <begin position="30"/>
        <end position="244"/>
    </location>
</feature>
<keyword evidence="9 15" id="KW-0560">Oxidoreductase</keyword>
<protein>
    <submittedName>
        <fullName evidence="15">Nitrate reductase (Gamma subunit)</fullName>
        <ecNumber evidence="15">1.7.99.4</ecNumber>
    </submittedName>
</protein>
<gene>
    <name evidence="15" type="primary">narI</name>
    <name evidence="15" type="ORF">CARN2_2692</name>
</gene>
<dbReference type="InterPro" id="IPR051936">
    <property type="entry name" value="Heme-iron_electron_transfer"/>
</dbReference>
<keyword evidence="3" id="KW-1003">Cell membrane</keyword>
<keyword evidence="6" id="KW-0479">Metal-binding</keyword>
<keyword evidence="11" id="KW-0534">Nitrate assimilation</keyword>
<evidence type="ECO:0000256" key="10">
    <source>
        <dbReference type="ARBA" id="ARBA00023004"/>
    </source>
</evidence>
<keyword evidence="4" id="KW-0349">Heme</keyword>
<dbReference type="EC" id="1.7.99.4" evidence="15"/>
<evidence type="ECO:0000256" key="11">
    <source>
        <dbReference type="ARBA" id="ARBA00023063"/>
    </source>
</evidence>
<evidence type="ECO:0000256" key="6">
    <source>
        <dbReference type="ARBA" id="ARBA00022723"/>
    </source>
</evidence>
<evidence type="ECO:0000256" key="5">
    <source>
        <dbReference type="ARBA" id="ARBA00022692"/>
    </source>
</evidence>
<evidence type="ECO:0000256" key="2">
    <source>
        <dbReference type="ARBA" id="ARBA00022448"/>
    </source>
</evidence>
<accession>E6PQL5</accession>
<dbReference type="InterPro" id="IPR023234">
    <property type="entry name" value="NarG-like_domain"/>
</dbReference>
<dbReference type="SUPFAM" id="SSF103501">
    <property type="entry name" value="Respiratory nitrate reductase 1 gamma chain"/>
    <property type="match status" value="1"/>
</dbReference>
<evidence type="ECO:0000256" key="8">
    <source>
        <dbReference type="ARBA" id="ARBA00022989"/>
    </source>
</evidence>